<feature type="domain" description="Methyltransferase" evidence="1">
    <location>
        <begin position="3"/>
        <end position="102"/>
    </location>
</feature>
<feature type="non-terminal residue" evidence="2">
    <location>
        <position position="148"/>
    </location>
</feature>
<dbReference type="PANTHER" id="PTHR44068">
    <property type="entry name" value="ZGC:194242"/>
    <property type="match status" value="1"/>
</dbReference>
<evidence type="ECO:0000259" key="1">
    <source>
        <dbReference type="Pfam" id="PF13847"/>
    </source>
</evidence>
<evidence type="ECO:0000313" key="3">
    <source>
        <dbReference type="Proteomes" id="UP000280417"/>
    </source>
</evidence>
<dbReference type="GO" id="GO:0032259">
    <property type="term" value="P:methylation"/>
    <property type="evidence" value="ECO:0007669"/>
    <property type="project" value="UniProtKB-KW"/>
</dbReference>
<proteinExistence type="predicted"/>
<dbReference type="GO" id="GO:0008168">
    <property type="term" value="F:methyltransferase activity"/>
    <property type="evidence" value="ECO:0007669"/>
    <property type="project" value="UniProtKB-KW"/>
</dbReference>
<organism evidence="2 3">
    <name type="scientific">Aerophobetes bacterium</name>
    <dbReference type="NCBI Taxonomy" id="2030807"/>
    <lineage>
        <taxon>Bacteria</taxon>
        <taxon>Candidatus Aerophobota</taxon>
    </lineage>
</organism>
<evidence type="ECO:0000313" key="2">
    <source>
        <dbReference type="EMBL" id="RLE12627.1"/>
    </source>
</evidence>
<dbReference type="InterPro" id="IPR029063">
    <property type="entry name" value="SAM-dependent_MTases_sf"/>
</dbReference>
<sequence>MVEIARSVGEKGKVYGLDVTFKMVELAKKRVEKEGLAEKVSLCEGNAKNMPYQDDVFDAIYMAGVLELLDTPDISRVLEEIKRVLKWNGRIGIASIPKENHEDSRFLRFYEWIHKTFPRYASCRPIYLEDSLKDAEYKVIKTDEILLG</sequence>
<comment type="caution">
    <text evidence="2">The sequence shown here is derived from an EMBL/GenBank/DDBJ whole genome shotgun (WGS) entry which is preliminary data.</text>
</comment>
<accession>A0A662DDN0</accession>
<dbReference type="AlphaFoldDB" id="A0A662DDN0"/>
<dbReference type="InterPro" id="IPR025714">
    <property type="entry name" value="Methyltranfer_dom"/>
</dbReference>
<keyword evidence="2" id="KW-0489">Methyltransferase</keyword>
<dbReference type="SUPFAM" id="SSF53335">
    <property type="entry name" value="S-adenosyl-L-methionine-dependent methyltransferases"/>
    <property type="match status" value="1"/>
</dbReference>
<reference evidence="2 3" key="1">
    <citation type="submission" date="2018-06" db="EMBL/GenBank/DDBJ databases">
        <title>Extensive metabolic versatility and redundancy in microbially diverse, dynamic hydrothermal sediments.</title>
        <authorList>
            <person name="Dombrowski N."/>
            <person name="Teske A."/>
            <person name="Baker B.J."/>
        </authorList>
    </citation>
    <scope>NUCLEOTIDE SEQUENCE [LARGE SCALE GENOMIC DNA]</scope>
    <source>
        <strain evidence="2">B3_G15</strain>
    </source>
</reference>
<protein>
    <submittedName>
        <fullName evidence="2">2-heptaprenyl-1,4-naphthoquinone methyltransferase</fullName>
    </submittedName>
</protein>
<gene>
    <name evidence="2" type="ORF">DRJ04_05875</name>
</gene>
<dbReference type="EMBL" id="QMQA01000151">
    <property type="protein sequence ID" value="RLE12627.1"/>
    <property type="molecule type" value="Genomic_DNA"/>
</dbReference>
<dbReference type="Pfam" id="PF13847">
    <property type="entry name" value="Methyltransf_31"/>
    <property type="match status" value="1"/>
</dbReference>
<dbReference type="CDD" id="cd02440">
    <property type="entry name" value="AdoMet_MTases"/>
    <property type="match status" value="1"/>
</dbReference>
<dbReference type="Gene3D" id="3.40.50.150">
    <property type="entry name" value="Vaccinia Virus protein VP39"/>
    <property type="match status" value="1"/>
</dbReference>
<dbReference type="PANTHER" id="PTHR44068:SF11">
    <property type="entry name" value="GERANYL DIPHOSPHATE 2-C-METHYLTRANSFERASE"/>
    <property type="match status" value="1"/>
</dbReference>
<dbReference type="InterPro" id="IPR050447">
    <property type="entry name" value="Erg6_SMT_methyltransf"/>
</dbReference>
<name>A0A662DDN0_UNCAE</name>
<dbReference type="Proteomes" id="UP000280417">
    <property type="component" value="Unassembled WGS sequence"/>
</dbReference>
<keyword evidence="2" id="KW-0808">Transferase</keyword>